<evidence type="ECO:0000256" key="1">
    <source>
        <dbReference type="SAM" id="MobiDB-lite"/>
    </source>
</evidence>
<feature type="compositionally biased region" description="Basic and acidic residues" evidence="1">
    <location>
        <begin position="16"/>
        <end position="25"/>
    </location>
</feature>
<evidence type="ECO:0000313" key="3">
    <source>
        <dbReference type="Proteomes" id="UP000092993"/>
    </source>
</evidence>
<organism evidence="2 3">
    <name type="scientific">Grifola frondosa</name>
    <name type="common">Maitake</name>
    <name type="synonym">Polyporus frondosus</name>
    <dbReference type="NCBI Taxonomy" id="5627"/>
    <lineage>
        <taxon>Eukaryota</taxon>
        <taxon>Fungi</taxon>
        <taxon>Dikarya</taxon>
        <taxon>Basidiomycota</taxon>
        <taxon>Agaricomycotina</taxon>
        <taxon>Agaricomycetes</taxon>
        <taxon>Polyporales</taxon>
        <taxon>Grifolaceae</taxon>
        <taxon>Grifola</taxon>
    </lineage>
</organism>
<protein>
    <submittedName>
        <fullName evidence="2">Uncharacterized protein</fullName>
    </submittedName>
</protein>
<dbReference type="AlphaFoldDB" id="A0A1C7MHJ5"/>
<keyword evidence="3" id="KW-1185">Reference proteome</keyword>
<sequence length="253" mass="27477">MYSRPTPREARYALRQASLERHAQDVRQPVTHDASDSSREPLPSSKSATAPRTSTAPRATVPPCGSAAPLAIAPPPPPSPPSPLRPATLPSPAQISATMSVTTSTPSCTCTCTCTSCRASSQAATPAIKYDFPIVPLCTPWRVRPCVPFMVFGYALTIDEILDYGERHGLSDNSGILNLSFVLTRKICGRMPDGKRCIAYVRRPDKYLATCFVIASNKNAGHLERVNDGELVKLMQEILGTDSFPEWYKVQSV</sequence>
<name>A0A1C7MHJ5_GRIFR</name>
<dbReference type="Proteomes" id="UP000092993">
    <property type="component" value="Unassembled WGS sequence"/>
</dbReference>
<gene>
    <name evidence="2" type="ORF">A0H81_05335</name>
</gene>
<accession>A0A1C7MHJ5</accession>
<evidence type="ECO:0000313" key="2">
    <source>
        <dbReference type="EMBL" id="OBZ74494.1"/>
    </source>
</evidence>
<dbReference type="OrthoDB" id="3231934at2759"/>
<comment type="caution">
    <text evidence="2">The sequence shown here is derived from an EMBL/GenBank/DDBJ whole genome shotgun (WGS) entry which is preliminary data.</text>
</comment>
<reference evidence="2 3" key="1">
    <citation type="submission" date="2016-03" db="EMBL/GenBank/DDBJ databases">
        <title>Whole genome sequencing of Grifola frondosa 9006-11.</title>
        <authorList>
            <person name="Min B."/>
            <person name="Park H."/>
            <person name="Kim J.-G."/>
            <person name="Cho H."/>
            <person name="Oh Y.-L."/>
            <person name="Kong W.-S."/>
            <person name="Choi I.-G."/>
        </authorList>
    </citation>
    <scope>NUCLEOTIDE SEQUENCE [LARGE SCALE GENOMIC DNA]</scope>
    <source>
        <strain evidence="2 3">9006-11</strain>
    </source>
</reference>
<feature type="compositionally biased region" description="Pro residues" evidence="1">
    <location>
        <begin position="72"/>
        <end position="84"/>
    </location>
</feature>
<dbReference type="EMBL" id="LUGG01000005">
    <property type="protein sequence ID" value="OBZ74494.1"/>
    <property type="molecule type" value="Genomic_DNA"/>
</dbReference>
<feature type="region of interest" description="Disordered" evidence="1">
    <location>
        <begin position="16"/>
        <end position="91"/>
    </location>
</feature>
<feature type="compositionally biased region" description="Low complexity" evidence="1">
    <location>
        <begin position="43"/>
        <end position="71"/>
    </location>
</feature>
<proteinExistence type="predicted"/>